<feature type="transmembrane region" description="Helical" evidence="11">
    <location>
        <begin position="60"/>
        <end position="81"/>
    </location>
</feature>
<evidence type="ECO:0000313" key="13">
    <source>
        <dbReference type="EMBL" id="VTS00614.1"/>
    </source>
</evidence>
<comment type="subcellular location">
    <subcellularLocation>
        <location evidence="1">Membrane</location>
        <topology evidence="1">Multi-pass membrane protein</topology>
    </subcellularLocation>
</comment>
<dbReference type="EMBL" id="LR593886">
    <property type="protein sequence ID" value="VTS00614.1"/>
    <property type="molecule type" value="Genomic_DNA"/>
</dbReference>
<evidence type="ECO:0000256" key="7">
    <source>
        <dbReference type="ARBA" id="ARBA00023004"/>
    </source>
</evidence>
<keyword evidence="14" id="KW-1185">Reference proteome</keyword>
<evidence type="ECO:0000256" key="1">
    <source>
        <dbReference type="ARBA" id="ARBA00004141"/>
    </source>
</evidence>
<protein>
    <recommendedName>
        <fullName evidence="12">Fatty acid desaturase domain-containing protein</fullName>
    </recommendedName>
</protein>
<dbReference type="GO" id="GO:0006631">
    <property type="term" value="P:fatty acid metabolic process"/>
    <property type="evidence" value="ECO:0007669"/>
    <property type="project" value="UniProtKB-KW"/>
</dbReference>
<dbReference type="AlphaFoldDB" id="A0A6P2DGG2"/>
<dbReference type="InterPro" id="IPR015876">
    <property type="entry name" value="Acyl-CoA_DS"/>
</dbReference>
<dbReference type="Proteomes" id="UP000464178">
    <property type="component" value="Chromosome"/>
</dbReference>
<dbReference type="RefSeq" id="WP_232069893.1">
    <property type="nucleotide sequence ID" value="NZ_LR593886.1"/>
</dbReference>
<dbReference type="KEGG" id="gms:SOIL9_81250"/>
<dbReference type="PRINTS" id="PR00075">
    <property type="entry name" value="FACDDSATRASE"/>
</dbReference>
<evidence type="ECO:0000256" key="8">
    <source>
        <dbReference type="ARBA" id="ARBA00023098"/>
    </source>
</evidence>
<evidence type="ECO:0000256" key="6">
    <source>
        <dbReference type="ARBA" id="ARBA00023002"/>
    </source>
</evidence>
<evidence type="ECO:0000313" key="14">
    <source>
        <dbReference type="Proteomes" id="UP000464178"/>
    </source>
</evidence>
<evidence type="ECO:0000256" key="2">
    <source>
        <dbReference type="ARBA" id="ARBA00008749"/>
    </source>
</evidence>
<evidence type="ECO:0000256" key="11">
    <source>
        <dbReference type="SAM" id="Phobius"/>
    </source>
</evidence>
<keyword evidence="9 11" id="KW-0472">Membrane</keyword>
<feature type="transmembrane region" description="Helical" evidence="11">
    <location>
        <begin position="182"/>
        <end position="204"/>
    </location>
</feature>
<dbReference type="Pfam" id="PF00487">
    <property type="entry name" value="FA_desaturase"/>
    <property type="match status" value="1"/>
</dbReference>
<dbReference type="PANTHER" id="PTHR11351:SF3">
    <property type="entry name" value="BLL4393 PROTEIN"/>
    <property type="match status" value="1"/>
</dbReference>
<dbReference type="InterPro" id="IPR005804">
    <property type="entry name" value="FA_desaturase_dom"/>
</dbReference>
<dbReference type="GO" id="GO:0016020">
    <property type="term" value="C:membrane"/>
    <property type="evidence" value="ECO:0007669"/>
    <property type="project" value="UniProtKB-SubCell"/>
</dbReference>
<dbReference type="PANTHER" id="PTHR11351">
    <property type="entry name" value="ACYL-COA DESATURASE"/>
    <property type="match status" value="1"/>
</dbReference>
<evidence type="ECO:0000256" key="9">
    <source>
        <dbReference type="ARBA" id="ARBA00023136"/>
    </source>
</evidence>
<keyword evidence="8" id="KW-0443">Lipid metabolism</keyword>
<dbReference type="CDD" id="cd03505">
    <property type="entry name" value="Delta9-FADS-like"/>
    <property type="match status" value="1"/>
</dbReference>
<proteinExistence type="inferred from homology"/>
<evidence type="ECO:0000256" key="10">
    <source>
        <dbReference type="SAM" id="MobiDB-lite"/>
    </source>
</evidence>
<organism evidence="13 14">
    <name type="scientific">Gemmata massiliana</name>
    <dbReference type="NCBI Taxonomy" id="1210884"/>
    <lineage>
        <taxon>Bacteria</taxon>
        <taxon>Pseudomonadati</taxon>
        <taxon>Planctomycetota</taxon>
        <taxon>Planctomycetia</taxon>
        <taxon>Gemmatales</taxon>
        <taxon>Gemmataceae</taxon>
        <taxon>Gemmata</taxon>
    </lineage>
</organism>
<accession>A0A6P2DGG2</accession>
<keyword evidence="4" id="KW-0276">Fatty acid metabolism</keyword>
<name>A0A6P2DGG2_9BACT</name>
<keyword evidence="5 11" id="KW-1133">Transmembrane helix</keyword>
<feature type="domain" description="Fatty acid desaturase" evidence="12">
    <location>
        <begin position="61"/>
        <end position="281"/>
    </location>
</feature>
<evidence type="ECO:0000256" key="4">
    <source>
        <dbReference type="ARBA" id="ARBA00022832"/>
    </source>
</evidence>
<sequence length="328" mass="36140">MTTTDTLSDRTGAPVTVSPSVRETVFSWAVVLAGVTIPFLGLVAGVAAAVRYGWFSAVDLVLFLGMYVATMLGLTVGFHRLFTHRSFEAAEPVQFALGVLGSMTFQGPLLEWVGRHRIHHRFSDRYGDPHSPHAPHRSGFWGRVRAFWHAHIGWALPADPPDLDRYAPDLRKSRMLRLVSDLFLVWALLGLALPAAIGYAFGGWPGALTGFLWGGLVRVLAGHHLTWCVNSVCHLWGSRPYRSSDESRNNAVIGVLALGEGWHNNHHAFPTSARHGFEWWQVDISYYLIRGLETLGLAWKVRTPSPETLTKSNVDAADGPCSEGRGAE</sequence>
<keyword evidence="6" id="KW-0560">Oxidoreductase</keyword>
<reference evidence="13 14" key="1">
    <citation type="submission" date="2019-05" db="EMBL/GenBank/DDBJ databases">
        <authorList>
            <consortium name="Science for Life Laboratories"/>
        </authorList>
    </citation>
    <scope>NUCLEOTIDE SEQUENCE [LARGE SCALE GENOMIC DNA]</scope>
    <source>
        <strain evidence="13">Soil9</strain>
    </source>
</reference>
<feature type="region of interest" description="Disordered" evidence="10">
    <location>
        <begin position="308"/>
        <end position="328"/>
    </location>
</feature>
<evidence type="ECO:0000256" key="5">
    <source>
        <dbReference type="ARBA" id="ARBA00022989"/>
    </source>
</evidence>
<feature type="transmembrane region" description="Helical" evidence="11">
    <location>
        <begin position="93"/>
        <end position="113"/>
    </location>
</feature>
<comment type="similarity">
    <text evidence="2">Belongs to the fatty acid desaturase type 2 family.</text>
</comment>
<keyword evidence="3 11" id="KW-0812">Transmembrane</keyword>
<dbReference type="GO" id="GO:0016717">
    <property type="term" value="F:oxidoreductase activity, acting on paired donors, with oxidation of a pair of donors resulting in the reduction of molecular oxygen to two molecules of water"/>
    <property type="evidence" value="ECO:0007669"/>
    <property type="project" value="InterPro"/>
</dbReference>
<gene>
    <name evidence="13" type="ORF">SOIL9_81250</name>
</gene>
<keyword evidence="7" id="KW-0408">Iron</keyword>
<evidence type="ECO:0000256" key="3">
    <source>
        <dbReference type="ARBA" id="ARBA00022692"/>
    </source>
</evidence>
<evidence type="ECO:0000259" key="12">
    <source>
        <dbReference type="Pfam" id="PF00487"/>
    </source>
</evidence>
<feature type="transmembrane region" description="Helical" evidence="11">
    <location>
        <begin position="25"/>
        <end position="48"/>
    </location>
</feature>